<evidence type="ECO:0000313" key="1">
    <source>
        <dbReference type="EMBL" id="MBA8811088.1"/>
    </source>
</evidence>
<protein>
    <submittedName>
        <fullName evidence="1">Uncharacterized protein</fullName>
    </submittedName>
</protein>
<reference evidence="1 2" key="1">
    <citation type="submission" date="2020-07" db="EMBL/GenBank/DDBJ databases">
        <title>Sequencing the genomes of 1000 actinobacteria strains.</title>
        <authorList>
            <person name="Klenk H.-P."/>
        </authorList>
    </citation>
    <scope>NUCLEOTIDE SEQUENCE [LARGE SCALE GENOMIC DNA]</scope>
    <source>
        <strain evidence="1 2">DSM 44121</strain>
    </source>
</reference>
<dbReference type="EMBL" id="JACGWV010000003">
    <property type="protein sequence ID" value="MBA8811088.1"/>
    <property type="molecule type" value="Genomic_DNA"/>
</dbReference>
<gene>
    <name evidence="1" type="ORF">FHX71_005095</name>
</gene>
<sequence length="133" mass="14996">MSAPTVRWERFLTLRTSLRYQANDGKADVTWELTPEIVELGDLTAFLVSGRLVILEENYEITNQISLIARRFENDADLPRGEEARRVAEVEANTLLWERSMQVAYASAGLAGVSISRRFDAPKPVIELDESVV</sequence>
<dbReference type="RefSeq" id="WP_182620277.1">
    <property type="nucleotide sequence ID" value="NZ_BAAATF010000009.1"/>
</dbReference>
<keyword evidence="2" id="KW-1185">Reference proteome</keyword>
<name>A0A7W3JDZ7_9MICO</name>
<dbReference type="Proteomes" id="UP000540568">
    <property type="component" value="Unassembled WGS sequence"/>
</dbReference>
<organism evidence="1 2">
    <name type="scientific">Promicromonospora sukumoe</name>
    <dbReference type="NCBI Taxonomy" id="88382"/>
    <lineage>
        <taxon>Bacteria</taxon>
        <taxon>Bacillati</taxon>
        <taxon>Actinomycetota</taxon>
        <taxon>Actinomycetes</taxon>
        <taxon>Micrococcales</taxon>
        <taxon>Promicromonosporaceae</taxon>
        <taxon>Promicromonospora</taxon>
    </lineage>
</organism>
<comment type="caution">
    <text evidence="1">The sequence shown here is derived from an EMBL/GenBank/DDBJ whole genome shotgun (WGS) entry which is preliminary data.</text>
</comment>
<dbReference type="AlphaFoldDB" id="A0A7W3JDZ7"/>
<evidence type="ECO:0000313" key="2">
    <source>
        <dbReference type="Proteomes" id="UP000540568"/>
    </source>
</evidence>
<accession>A0A7W3JDZ7</accession>
<proteinExistence type="predicted"/>